<keyword evidence="1" id="KW-1133">Transmembrane helix</keyword>
<name>A0A2H0W827_9BACT</name>
<organism evidence="3 4">
    <name type="scientific">Candidatus Beckwithbacteria bacterium CG10_big_fil_rev_8_21_14_0_10_34_10</name>
    <dbReference type="NCBI Taxonomy" id="1974495"/>
    <lineage>
        <taxon>Bacteria</taxon>
        <taxon>Candidatus Beckwithiibacteriota</taxon>
    </lineage>
</organism>
<dbReference type="AlphaFoldDB" id="A0A2H0W827"/>
<reference evidence="4" key="1">
    <citation type="submission" date="2017-09" db="EMBL/GenBank/DDBJ databases">
        <title>Depth-based differentiation of microbial function through sediment-hosted aquifers and enrichment of novel symbionts in the deep terrestrial subsurface.</title>
        <authorList>
            <person name="Probst A.J."/>
            <person name="Ladd B."/>
            <person name="Jarett J.K."/>
            <person name="Geller-Mcgrath D.E."/>
            <person name="Sieber C.M.K."/>
            <person name="Emerson J.B."/>
            <person name="Anantharaman K."/>
            <person name="Thomas B.C."/>
            <person name="Malmstrom R."/>
            <person name="Stieglmeier M."/>
            <person name="Klingl A."/>
            <person name="Woyke T."/>
            <person name="Ryan C.M."/>
            <person name="Banfield J.F."/>
        </authorList>
    </citation>
    <scope>NUCLEOTIDE SEQUENCE [LARGE SCALE GENOMIC DNA]</scope>
</reference>
<dbReference type="Gene3D" id="3.90.550.10">
    <property type="entry name" value="Spore Coat Polysaccharide Biosynthesis Protein SpsA, Chain A"/>
    <property type="match status" value="1"/>
</dbReference>
<dbReference type="PANTHER" id="PTHR43685:SF3">
    <property type="entry name" value="SLR2126 PROTEIN"/>
    <property type="match status" value="1"/>
</dbReference>
<evidence type="ECO:0000256" key="1">
    <source>
        <dbReference type="SAM" id="Phobius"/>
    </source>
</evidence>
<dbReference type="EMBL" id="PEZT01000028">
    <property type="protein sequence ID" value="PIS08820.1"/>
    <property type="molecule type" value="Genomic_DNA"/>
</dbReference>
<evidence type="ECO:0000259" key="2">
    <source>
        <dbReference type="Pfam" id="PF00535"/>
    </source>
</evidence>
<evidence type="ECO:0000313" key="4">
    <source>
        <dbReference type="Proteomes" id="UP000230093"/>
    </source>
</evidence>
<accession>A0A2H0W827</accession>
<dbReference type="InterPro" id="IPR029044">
    <property type="entry name" value="Nucleotide-diphossugar_trans"/>
</dbReference>
<keyword evidence="1" id="KW-0472">Membrane</keyword>
<feature type="transmembrane region" description="Helical" evidence="1">
    <location>
        <begin position="258"/>
        <end position="277"/>
    </location>
</feature>
<comment type="caution">
    <text evidence="3">The sequence shown here is derived from an EMBL/GenBank/DDBJ whole genome shotgun (WGS) entry which is preliminary data.</text>
</comment>
<evidence type="ECO:0000313" key="3">
    <source>
        <dbReference type="EMBL" id="PIS08820.1"/>
    </source>
</evidence>
<protein>
    <recommendedName>
        <fullName evidence="2">Glycosyltransferase 2-like domain-containing protein</fullName>
    </recommendedName>
</protein>
<dbReference type="InterPro" id="IPR050834">
    <property type="entry name" value="Glycosyltransf_2"/>
</dbReference>
<proteinExistence type="predicted"/>
<gene>
    <name evidence="3" type="ORF">COT75_05065</name>
</gene>
<dbReference type="Proteomes" id="UP000230093">
    <property type="component" value="Unassembled WGS sequence"/>
</dbReference>
<dbReference type="InterPro" id="IPR001173">
    <property type="entry name" value="Glyco_trans_2-like"/>
</dbReference>
<dbReference type="SUPFAM" id="SSF53448">
    <property type="entry name" value="Nucleotide-diphospho-sugar transferases"/>
    <property type="match status" value="1"/>
</dbReference>
<feature type="domain" description="Glycosyltransferase 2-like" evidence="2">
    <location>
        <begin position="54"/>
        <end position="127"/>
    </location>
</feature>
<feature type="transmembrane region" description="Helical" evidence="1">
    <location>
        <begin position="233"/>
        <end position="252"/>
    </location>
</feature>
<keyword evidence="1" id="KW-0812">Transmembrane</keyword>
<feature type="transmembrane region" description="Helical" evidence="1">
    <location>
        <begin position="289"/>
        <end position="315"/>
    </location>
</feature>
<dbReference type="Pfam" id="PF00535">
    <property type="entry name" value="Glycos_transf_2"/>
    <property type="match status" value="1"/>
</dbReference>
<sequence>MIKRKDSLKKPFVSIIVPVKNINKNIKKSLIPALKKQTFKNFELIIITDKLLKKGPALKRDLGVKKARGDIIAFIDDDAYPDKNWLKNALTYFKNPKIGAVCGPGLLPSNNNWKSKVSDFVWQSKLGAGGAGTYRSQKEKKRFLDDYPSFNLIVKKKDFLKAGGFKTHFWPGEDTKLCHYLVYQQNKKIVYDPRVFVYHQRRPIFIPHLKQISRFGTHRGHFARILPQTSFRLRYLIPSIFALYLITLILLIKSIDLNTFYLVFLFPLFLYCFLLLLTFIKVLFKSKNILIPLFLLPAIFLTHLTFGIAFIIGYFSLKLKQ</sequence>
<dbReference type="PANTHER" id="PTHR43685">
    <property type="entry name" value="GLYCOSYLTRANSFERASE"/>
    <property type="match status" value="1"/>
</dbReference>